<dbReference type="AlphaFoldDB" id="A0AAU9LIQ5"/>
<protein>
    <submittedName>
        <fullName evidence="1">Uncharacterized protein</fullName>
    </submittedName>
</protein>
<evidence type="ECO:0000313" key="2">
    <source>
        <dbReference type="Proteomes" id="UP001157418"/>
    </source>
</evidence>
<sequence>MRHALLNGFFLLKRNDRFRFLLPPLSVFCERSPKKPSRSSLLRPSSSSPLRRILRRTLFVRFLLPRKTLDFSNRFSLQVKLDFFSTPSLSLSLSLSLSRRTTISTHQDRFAGVTSICRRSIRLDLQVKHRFSGEASRPPLQLSKIDFQDQVTYKFE</sequence>
<organism evidence="1 2">
    <name type="scientific">Lactuca virosa</name>
    <dbReference type="NCBI Taxonomy" id="75947"/>
    <lineage>
        <taxon>Eukaryota</taxon>
        <taxon>Viridiplantae</taxon>
        <taxon>Streptophyta</taxon>
        <taxon>Embryophyta</taxon>
        <taxon>Tracheophyta</taxon>
        <taxon>Spermatophyta</taxon>
        <taxon>Magnoliopsida</taxon>
        <taxon>eudicotyledons</taxon>
        <taxon>Gunneridae</taxon>
        <taxon>Pentapetalae</taxon>
        <taxon>asterids</taxon>
        <taxon>campanulids</taxon>
        <taxon>Asterales</taxon>
        <taxon>Asteraceae</taxon>
        <taxon>Cichorioideae</taxon>
        <taxon>Cichorieae</taxon>
        <taxon>Lactucinae</taxon>
        <taxon>Lactuca</taxon>
    </lineage>
</organism>
<reference evidence="1 2" key="1">
    <citation type="submission" date="2022-01" db="EMBL/GenBank/DDBJ databases">
        <authorList>
            <person name="Xiong W."/>
            <person name="Schranz E."/>
        </authorList>
    </citation>
    <scope>NUCLEOTIDE SEQUENCE [LARGE SCALE GENOMIC DNA]</scope>
</reference>
<comment type="caution">
    <text evidence="1">The sequence shown here is derived from an EMBL/GenBank/DDBJ whole genome shotgun (WGS) entry which is preliminary data.</text>
</comment>
<accession>A0AAU9LIQ5</accession>
<gene>
    <name evidence="1" type="ORF">LVIROSA_LOCUS992</name>
</gene>
<evidence type="ECO:0000313" key="1">
    <source>
        <dbReference type="EMBL" id="CAH1413009.1"/>
    </source>
</evidence>
<dbReference type="Proteomes" id="UP001157418">
    <property type="component" value="Unassembled WGS sequence"/>
</dbReference>
<name>A0AAU9LIQ5_9ASTR</name>
<proteinExistence type="predicted"/>
<dbReference type="EMBL" id="CAKMRJ010000001">
    <property type="protein sequence ID" value="CAH1413009.1"/>
    <property type="molecule type" value="Genomic_DNA"/>
</dbReference>
<keyword evidence="2" id="KW-1185">Reference proteome</keyword>